<dbReference type="InterPro" id="IPR036412">
    <property type="entry name" value="HAD-like_sf"/>
</dbReference>
<evidence type="ECO:0000256" key="4">
    <source>
        <dbReference type="ARBA" id="ARBA00022723"/>
    </source>
</evidence>
<proteinExistence type="inferred from homology"/>
<evidence type="ECO:0000256" key="8">
    <source>
        <dbReference type="ARBA" id="ARBA00023080"/>
    </source>
</evidence>
<keyword evidence="6" id="KW-0378">Hydrolase</keyword>
<evidence type="ECO:0000256" key="6">
    <source>
        <dbReference type="ARBA" id="ARBA00022801"/>
    </source>
</evidence>
<dbReference type="GO" id="GO:0005737">
    <property type="term" value="C:cytoplasm"/>
    <property type="evidence" value="ECO:0007669"/>
    <property type="project" value="InterPro"/>
</dbReference>
<dbReference type="PANTHER" id="PTHR13045">
    <property type="entry name" value="5'-NUCLEOTIDASE"/>
    <property type="match status" value="1"/>
</dbReference>
<comment type="caution">
    <text evidence="9">The sequence shown here is derived from an EMBL/GenBank/DDBJ whole genome shotgun (WGS) entry which is preliminary data.</text>
</comment>
<dbReference type="Pfam" id="PF05822">
    <property type="entry name" value="UMPH-1"/>
    <property type="match status" value="1"/>
</dbReference>
<evidence type="ECO:0000256" key="5">
    <source>
        <dbReference type="ARBA" id="ARBA00022741"/>
    </source>
</evidence>
<dbReference type="Proteomes" id="UP001515480">
    <property type="component" value="Unassembled WGS sequence"/>
</dbReference>
<comment type="catalytic activity">
    <reaction evidence="1">
        <text>a ribonucleoside 5'-phosphate + H2O = a ribonucleoside + phosphate</text>
        <dbReference type="Rhea" id="RHEA:12484"/>
        <dbReference type="ChEBI" id="CHEBI:15377"/>
        <dbReference type="ChEBI" id="CHEBI:18254"/>
        <dbReference type="ChEBI" id="CHEBI:43474"/>
        <dbReference type="ChEBI" id="CHEBI:58043"/>
        <dbReference type="EC" id="3.1.3.5"/>
    </reaction>
</comment>
<dbReference type="EC" id="3.1.3.5" evidence="3"/>
<dbReference type="AlphaFoldDB" id="A0AB34J356"/>
<keyword evidence="5" id="KW-0547">Nucleotide-binding</keyword>
<dbReference type="InterPro" id="IPR006434">
    <property type="entry name" value="Pyrimidine_nucleotidase_eu"/>
</dbReference>
<comment type="similarity">
    <text evidence="2">Belongs to the pyrimidine 5'-nucleotidase family.</text>
</comment>
<keyword evidence="7" id="KW-0460">Magnesium</keyword>
<keyword evidence="8" id="KW-0546">Nucleotide metabolism</keyword>
<evidence type="ECO:0000313" key="10">
    <source>
        <dbReference type="Proteomes" id="UP001515480"/>
    </source>
</evidence>
<keyword evidence="10" id="KW-1185">Reference proteome</keyword>
<reference evidence="9 10" key="1">
    <citation type="journal article" date="2024" name="Science">
        <title>Giant polyketide synthase enzymes in the biosynthesis of giant marine polyether toxins.</title>
        <authorList>
            <person name="Fallon T.R."/>
            <person name="Shende V.V."/>
            <person name="Wierzbicki I.H."/>
            <person name="Pendleton A.L."/>
            <person name="Watervoot N.F."/>
            <person name="Auber R.P."/>
            <person name="Gonzalez D.J."/>
            <person name="Wisecaver J.H."/>
            <person name="Moore B.S."/>
        </authorList>
    </citation>
    <scope>NUCLEOTIDE SEQUENCE [LARGE SCALE GENOMIC DNA]</scope>
    <source>
        <strain evidence="9 10">12B1</strain>
    </source>
</reference>
<evidence type="ECO:0000256" key="1">
    <source>
        <dbReference type="ARBA" id="ARBA00000815"/>
    </source>
</evidence>
<dbReference type="GO" id="GO:0000166">
    <property type="term" value="F:nucleotide binding"/>
    <property type="evidence" value="ECO:0007669"/>
    <property type="project" value="UniProtKB-KW"/>
</dbReference>
<dbReference type="GO" id="GO:0008253">
    <property type="term" value="F:5'-nucleotidase activity"/>
    <property type="evidence" value="ECO:0007669"/>
    <property type="project" value="UniProtKB-EC"/>
</dbReference>
<accession>A0AB34J356</accession>
<dbReference type="GO" id="GO:0000287">
    <property type="term" value="F:magnesium ion binding"/>
    <property type="evidence" value="ECO:0007669"/>
    <property type="project" value="InterPro"/>
</dbReference>
<keyword evidence="4" id="KW-0479">Metal-binding</keyword>
<dbReference type="Gene3D" id="3.40.50.1000">
    <property type="entry name" value="HAD superfamily/HAD-like"/>
    <property type="match status" value="1"/>
</dbReference>
<protein>
    <recommendedName>
        <fullName evidence="3">5'-nucleotidase</fullName>
        <ecNumber evidence="3">3.1.3.5</ecNumber>
    </recommendedName>
</protein>
<name>A0AB34J356_PRYPA</name>
<evidence type="ECO:0000313" key="9">
    <source>
        <dbReference type="EMBL" id="KAL1512098.1"/>
    </source>
</evidence>
<dbReference type="PANTHER" id="PTHR13045:SF0">
    <property type="entry name" value="7-METHYLGUANOSINE PHOSPHATE-SPECIFIC 5'-NUCLEOTIDASE"/>
    <property type="match status" value="1"/>
</dbReference>
<evidence type="ECO:0000256" key="3">
    <source>
        <dbReference type="ARBA" id="ARBA00012643"/>
    </source>
</evidence>
<evidence type="ECO:0000256" key="7">
    <source>
        <dbReference type="ARBA" id="ARBA00022842"/>
    </source>
</evidence>
<evidence type="ECO:0000256" key="2">
    <source>
        <dbReference type="ARBA" id="ARBA00008389"/>
    </source>
</evidence>
<dbReference type="GO" id="GO:0009117">
    <property type="term" value="P:nucleotide metabolic process"/>
    <property type="evidence" value="ECO:0007669"/>
    <property type="project" value="UniProtKB-KW"/>
</dbReference>
<sequence length="333" mass="36617">MPSPKLKEALAVGGIALAAVAAILYRQIVQKRSPRASWLRTISFNGKWEKFVAVDPSQLLVITDFDGTITAGDANQCHDLVGTCPLLSQAFRDEFAPLLDWTTNTSIDGVEWWDKAHELMLKHGVPPRALLQRLVREARMPPRPGVLQLLEKLAAMNVPVLIVSAGLSDVIEEWLRLHEALTENVTVCSNRLNYGADSEPQSVSPQPPVTSFTKAATYKMAGAFFRHHMARRMIMVLGDSVSDIDAAQEVPYDESLSIGFLNSRPPTAMTKYADTFDAVVLGNGGSLVPLIELVELIEANGRVVEMELANRKRHLKMSRSFADFLSTVDGPIS</sequence>
<dbReference type="SUPFAM" id="SSF56784">
    <property type="entry name" value="HAD-like"/>
    <property type="match status" value="1"/>
</dbReference>
<gene>
    <name evidence="9" type="ORF">AB1Y20_005369</name>
</gene>
<dbReference type="InterPro" id="IPR023214">
    <property type="entry name" value="HAD_sf"/>
</dbReference>
<organism evidence="9 10">
    <name type="scientific">Prymnesium parvum</name>
    <name type="common">Toxic golden alga</name>
    <dbReference type="NCBI Taxonomy" id="97485"/>
    <lineage>
        <taxon>Eukaryota</taxon>
        <taxon>Haptista</taxon>
        <taxon>Haptophyta</taxon>
        <taxon>Prymnesiophyceae</taxon>
        <taxon>Prymnesiales</taxon>
        <taxon>Prymnesiaceae</taxon>
        <taxon>Prymnesium</taxon>
    </lineage>
</organism>
<dbReference type="Gene3D" id="1.10.150.340">
    <property type="entry name" value="Pyrimidine 5'-nucleotidase (UMPH-1), N-terminal domain"/>
    <property type="match status" value="1"/>
</dbReference>
<dbReference type="EMBL" id="JBGBPQ010000013">
    <property type="protein sequence ID" value="KAL1512098.1"/>
    <property type="molecule type" value="Genomic_DNA"/>
</dbReference>